<keyword evidence="5" id="KW-0997">Cell inner membrane</keyword>
<accession>A0A1A6XQA0</accession>
<evidence type="ECO:0000256" key="7">
    <source>
        <dbReference type="ARBA" id="ARBA00022989"/>
    </source>
</evidence>
<dbReference type="GO" id="GO:0015627">
    <property type="term" value="C:type II protein secretion system complex"/>
    <property type="evidence" value="ECO:0007669"/>
    <property type="project" value="InterPro"/>
</dbReference>
<dbReference type="AlphaFoldDB" id="A0A1A6XQA0"/>
<dbReference type="EMBL" id="LYVJ01000013">
    <property type="protein sequence ID" value="OBU64781.1"/>
    <property type="molecule type" value="Genomic_DNA"/>
</dbReference>
<dbReference type="GO" id="GO:0005886">
    <property type="term" value="C:plasma membrane"/>
    <property type="evidence" value="ECO:0007669"/>
    <property type="project" value="UniProtKB-SubCell"/>
</dbReference>
<feature type="domain" description="General secretion pathway GspH" evidence="11">
    <location>
        <begin position="53"/>
        <end position="165"/>
    </location>
</feature>
<dbReference type="Pfam" id="PF12019">
    <property type="entry name" value="GspH"/>
    <property type="match status" value="1"/>
</dbReference>
<evidence type="ECO:0000256" key="1">
    <source>
        <dbReference type="ARBA" id="ARBA00004377"/>
    </source>
</evidence>
<sequence>MRRPNAPGCAASRGMHLIELLAITAVLAVLLAAGWPSLQALLLRQRAEATRFSLQTALATARTQAIMRRELIGLCASADGLRCGDDWSQGWIAYRTTGSWRPPASADALVLHQAGRPDVTINAASSSGRPQLHFQPDGRSPGSNLTLRICAKGREHSRIIVSNSGRIRSSRTRAGQSC</sequence>
<dbReference type="Proteomes" id="UP000092256">
    <property type="component" value="Unassembled WGS sequence"/>
</dbReference>
<dbReference type="RefSeq" id="WP_065200306.1">
    <property type="nucleotide sequence ID" value="NZ_LYVJ01000013.1"/>
</dbReference>
<evidence type="ECO:0000256" key="5">
    <source>
        <dbReference type="ARBA" id="ARBA00022519"/>
    </source>
</evidence>
<comment type="similarity">
    <text evidence="9">Belongs to the GSP H family.</text>
</comment>
<evidence type="ECO:0000313" key="13">
    <source>
        <dbReference type="Proteomes" id="UP000092256"/>
    </source>
</evidence>
<evidence type="ECO:0000256" key="10">
    <source>
        <dbReference type="ARBA" id="ARBA00030775"/>
    </source>
</evidence>
<evidence type="ECO:0000259" key="11">
    <source>
        <dbReference type="Pfam" id="PF12019"/>
    </source>
</evidence>
<keyword evidence="8" id="KW-0472">Membrane</keyword>
<keyword evidence="7" id="KW-1133">Transmembrane helix</keyword>
<evidence type="ECO:0000256" key="6">
    <source>
        <dbReference type="ARBA" id="ARBA00022692"/>
    </source>
</evidence>
<keyword evidence="3" id="KW-1003">Cell membrane</keyword>
<dbReference type="SUPFAM" id="SSF54523">
    <property type="entry name" value="Pili subunits"/>
    <property type="match status" value="1"/>
</dbReference>
<dbReference type="InterPro" id="IPR022346">
    <property type="entry name" value="T2SS_GspH"/>
</dbReference>
<dbReference type="Gene3D" id="3.55.40.10">
    <property type="entry name" value="minor pseudopilin epsh domain"/>
    <property type="match status" value="1"/>
</dbReference>
<gene>
    <name evidence="12" type="ORF">A9K58_16125</name>
</gene>
<protein>
    <recommendedName>
        <fullName evidence="2">Type II secretion system protein H</fullName>
    </recommendedName>
    <alternativeName>
        <fullName evidence="10">General secretion pathway protein H</fullName>
    </alternativeName>
</protein>
<keyword evidence="4" id="KW-0488">Methylation</keyword>
<evidence type="ECO:0000256" key="2">
    <source>
        <dbReference type="ARBA" id="ARBA00021549"/>
    </source>
</evidence>
<name>A0A1A6XQA0_STEMA</name>
<dbReference type="GO" id="GO:0015628">
    <property type="term" value="P:protein secretion by the type II secretion system"/>
    <property type="evidence" value="ECO:0007669"/>
    <property type="project" value="InterPro"/>
</dbReference>
<proteinExistence type="inferred from homology"/>
<keyword evidence="6" id="KW-0812">Transmembrane</keyword>
<evidence type="ECO:0000256" key="3">
    <source>
        <dbReference type="ARBA" id="ARBA00022475"/>
    </source>
</evidence>
<evidence type="ECO:0000256" key="4">
    <source>
        <dbReference type="ARBA" id="ARBA00022481"/>
    </source>
</evidence>
<organism evidence="12 13">
    <name type="scientific">Stenotrophomonas maltophilia</name>
    <name type="common">Pseudomonas maltophilia</name>
    <name type="synonym">Xanthomonas maltophilia</name>
    <dbReference type="NCBI Taxonomy" id="40324"/>
    <lineage>
        <taxon>Bacteria</taxon>
        <taxon>Pseudomonadati</taxon>
        <taxon>Pseudomonadota</taxon>
        <taxon>Gammaproteobacteria</taxon>
        <taxon>Lysobacterales</taxon>
        <taxon>Lysobacteraceae</taxon>
        <taxon>Stenotrophomonas</taxon>
        <taxon>Stenotrophomonas maltophilia group</taxon>
    </lineage>
</organism>
<dbReference type="InterPro" id="IPR045584">
    <property type="entry name" value="Pilin-like"/>
</dbReference>
<reference evidence="12 13" key="1">
    <citation type="submission" date="2016-05" db="EMBL/GenBank/DDBJ databases">
        <title>Draft Genome Sequences of Stenotrophomonas maltophilia Strains Sm32COP, Sm41DVV, Sm46PAILV, SmF3, SmF22, SmSOFb1 and SmCVFa1, Isolated from Different Manures, in France.</title>
        <authorList>
            <person name="Nazaret S."/>
            <person name="Bodilis J."/>
        </authorList>
    </citation>
    <scope>NUCLEOTIDE SEQUENCE [LARGE SCALE GENOMIC DNA]</scope>
    <source>
        <strain evidence="12 13">Sm46PAILV</strain>
    </source>
</reference>
<comment type="subcellular location">
    <subcellularLocation>
        <location evidence="1">Cell inner membrane</location>
        <topology evidence="1">Single-pass membrane protein</topology>
    </subcellularLocation>
</comment>
<comment type="caution">
    <text evidence="12">The sequence shown here is derived from an EMBL/GenBank/DDBJ whole genome shotgun (WGS) entry which is preliminary data.</text>
</comment>
<evidence type="ECO:0000256" key="9">
    <source>
        <dbReference type="ARBA" id="ARBA00025772"/>
    </source>
</evidence>
<evidence type="ECO:0000313" key="12">
    <source>
        <dbReference type="EMBL" id="OBU64781.1"/>
    </source>
</evidence>
<evidence type="ECO:0000256" key="8">
    <source>
        <dbReference type="ARBA" id="ARBA00023136"/>
    </source>
</evidence>